<keyword evidence="3" id="KW-1185">Reference proteome</keyword>
<keyword evidence="1" id="KW-0812">Transmembrane</keyword>
<evidence type="ECO:0000313" key="2">
    <source>
        <dbReference type="EMBL" id="QKG91609.1"/>
    </source>
</evidence>
<dbReference type="InterPro" id="IPR018723">
    <property type="entry name" value="DUF2254_membrane"/>
</dbReference>
<reference evidence="2 3" key="1">
    <citation type="submission" date="2020-05" db="EMBL/GenBank/DDBJ databases">
        <title>Halorubrum RHB-C sp.nov., an extremely halophilic archaeon isolated from solar salt farm.</title>
        <authorList>
            <person name="Ho H."/>
            <person name="Danganan R.E."/>
            <person name="Dedeles G.R."/>
            <person name="Kim S.-G."/>
        </authorList>
    </citation>
    <scope>NUCLEOTIDE SEQUENCE [LARGE SCALE GENOMIC DNA]</scope>
    <source>
        <strain evidence="2 3">RHB-C</strain>
    </source>
</reference>
<dbReference type="EMBL" id="CP053941">
    <property type="protein sequence ID" value="QKG91609.1"/>
    <property type="molecule type" value="Genomic_DNA"/>
</dbReference>
<evidence type="ECO:0000256" key="1">
    <source>
        <dbReference type="SAM" id="Phobius"/>
    </source>
</evidence>
<feature type="transmembrane region" description="Helical" evidence="1">
    <location>
        <begin position="115"/>
        <end position="137"/>
    </location>
</feature>
<dbReference type="KEGG" id="hsai:HPS36_01640"/>
<dbReference type="GeneID" id="55593664"/>
<organism evidence="2 3">
    <name type="scientific">Halorubrum salinarum</name>
    <dbReference type="NCBI Taxonomy" id="2739057"/>
    <lineage>
        <taxon>Archaea</taxon>
        <taxon>Methanobacteriati</taxon>
        <taxon>Methanobacteriota</taxon>
        <taxon>Stenosarchaea group</taxon>
        <taxon>Halobacteria</taxon>
        <taxon>Halobacteriales</taxon>
        <taxon>Haloferacaceae</taxon>
        <taxon>Halorubrum</taxon>
    </lineage>
</organism>
<name>A0A7D3XSR2_9EURY</name>
<feature type="transmembrane region" description="Helical" evidence="1">
    <location>
        <begin position="48"/>
        <end position="70"/>
    </location>
</feature>
<dbReference type="Pfam" id="PF10011">
    <property type="entry name" value="DUF2254"/>
    <property type="match status" value="1"/>
</dbReference>
<feature type="transmembrane region" description="Helical" evidence="1">
    <location>
        <begin position="90"/>
        <end position="108"/>
    </location>
</feature>
<protein>
    <submittedName>
        <fullName evidence="2">DUF2254 domain-containing protein</fullName>
    </submittedName>
</protein>
<keyword evidence="1" id="KW-0472">Membrane</keyword>
<sequence>MSLDWEDLRSLIQWVVPCVAIGATLLAALVPSLFAVDQSVQGLLQTLVTAQASILAIVVSVTLLATQLVATNYAPRMSTLLLRTDQFRQTFALFIGSITLDLVVYLALGQAQHPLLSGLFYSTLVLFVLVLVSIYLFSIEMVTQSIPERFVELFTQTVSLEEYIDKVEAYAESPESNTHPLQPLFRYTMTALSKGEYSAATSALDHYIPYTEKTLTEVEERELLDDSEFGAKEELFGPVLKDHLHLIAQHAAENDESQIRNTAIRGQVEIGTQGVGIGPQSRVTNQALRGLQNTIRDGPYTDRGYASLNQCWKGVGELAEAASEVESSTTVLTARGIVRRWLRHSVRTVEEPGWMSDSSRVLFEHLCEAHANTLDLIGENQPLKQFGPDDLHGDGRQTPPDVVEQLRYCQQALFEFTSVFLEHRIENGRWIPTEGNYRRAWQNLVIDTADTGATVLAVDLCEVLIQMAFIENTAKLPSVDRPTARGIDPVDLNEVSHWVRELQTIEEKTASDVVSRAFENLLSYEPVDPSPNHFIVTGEEEPEREELYQFDVDVDDYHELNTREEYPGALRQLRDEVLRPG</sequence>
<dbReference type="Proteomes" id="UP000505020">
    <property type="component" value="Chromosome"/>
</dbReference>
<dbReference type="AlphaFoldDB" id="A0A7D3XSR2"/>
<dbReference type="RefSeq" id="WP_173228256.1">
    <property type="nucleotide sequence ID" value="NZ_CP053941.1"/>
</dbReference>
<proteinExistence type="predicted"/>
<gene>
    <name evidence="2" type="ORF">HPS36_01640</name>
</gene>
<keyword evidence="1" id="KW-1133">Transmembrane helix</keyword>
<accession>A0A7D3XSR2</accession>
<feature type="transmembrane region" description="Helical" evidence="1">
    <location>
        <begin position="12"/>
        <end position="36"/>
    </location>
</feature>
<evidence type="ECO:0000313" key="3">
    <source>
        <dbReference type="Proteomes" id="UP000505020"/>
    </source>
</evidence>